<organism evidence="1 2">
    <name type="scientific">Piscirickettsia salmonis</name>
    <dbReference type="NCBI Taxonomy" id="1238"/>
    <lineage>
        <taxon>Bacteria</taxon>
        <taxon>Pseudomonadati</taxon>
        <taxon>Pseudomonadota</taxon>
        <taxon>Gammaproteobacteria</taxon>
        <taxon>Thiotrichales</taxon>
        <taxon>Piscirickettsiaceae</taxon>
        <taxon>Piscirickettsia</taxon>
    </lineage>
</organism>
<dbReference type="InterPro" id="IPR002125">
    <property type="entry name" value="CMP_dCMP_dom"/>
</dbReference>
<dbReference type="GO" id="GO:0008892">
    <property type="term" value="F:guanine deaminase activity"/>
    <property type="evidence" value="ECO:0007669"/>
    <property type="project" value="UniProtKB-EC"/>
</dbReference>
<reference evidence="1 2" key="1">
    <citation type="submission" date="2019-04" db="EMBL/GenBank/DDBJ databases">
        <title>Complete genome sequencing of Piscirickettsia salmonis strain Psal-009.</title>
        <authorList>
            <person name="Schober I."/>
            <person name="Bunk B."/>
            <person name="Sproer C."/>
            <person name="Carril G.P."/>
            <person name="Riedel T."/>
            <person name="Flores-Herrera P.A."/>
            <person name="Nourdin-Galindo G."/>
            <person name="Marshall S.H."/>
            <person name="Overmann J."/>
        </authorList>
    </citation>
    <scope>NUCLEOTIDE SEQUENCE [LARGE SCALE GENOMIC DNA]</scope>
    <source>
        <strain evidence="1 2">Psal-009</strain>
    </source>
</reference>
<dbReference type="PANTHER" id="PTHR11079:SF161">
    <property type="entry name" value="CMP_DCMP-TYPE DEAMINASE DOMAIN-CONTAINING PROTEIN"/>
    <property type="match status" value="1"/>
</dbReference>
<accession>A0A9Q6PVG0</accession>
<keyword evidence="2" id="KW-1185">Reference proteome</keyword>
<evidence type="ECO:0000313" key="1">
    <source>
        <dbReference type="EMBL" id="QGO05761.1"/>
    </source>
</evidence>
<keyword evidence="1" id="KW-0378">Hydrolase</keyword>
<name>A0A9Q6PVG0_PISSA</name>
<dbReference type="GO" id="GO:0006152">
    <property type="term" value="P:purine nucleoside catabolic process"/>
    <property type="evidence" value="ECO:0007669"/>
    <property type="project" value="TreeGrafter"/>
</dbReference>
<dbReference type="PROSITE" id="PS51747">
    <property type="entry name" value="CYT_DCMP_DEAMINASES_2"/>
    <property type="match status" value="1"/>
</dbReference>
<gene>
    <name evidence="1" type="primary">guaD</name>
    <name evidence="1" type="ORF">Psal009_01657</name>
</gene>
<dbReference type="EMBL" id="CP038908">
    <property type="protein sequence ID" value="QGO05761.1"/>
    <property type="molecule type" value="Genomic_DNA"/>
</dbReference>
<dbReference type="Proteomes" id="UP000422232">
    <property type="component" value="Chromosome"/>
</dbReference>
<dbReference type="CDD" id="cd01285">
    <property type="entry name" value="nucleoside_deaminase"/>
    <property type="match status" value="1"/>
</dbReference>
<protein>
    <submittedName>
        <fullName evidence="1">Guanine deaminase</fullName>
        <ecNumber evidence="1">3.5.4.3</ecNumber>
    </submittedName>
</protein>
<dbReference type="PANTHER" id="PTHR11079">
    <property type="entry name" value="CYTOSINE DEAMINASE FAMILY MEMBER"/>
    <property type="match status" value="1"/>
</dbReference>
<dbReference type="AlphaFoldDB" id="A0A9Q6PVG0"/>
<proteinExistence type="predicted"/>
<evidence type="ECO:0000313" key="2">
    <source>
        <dbReference type="Proteomes" id="UP000422232"/>
    </source>
</evidence>
<dbReference type="InterPro" id="IPR016193">
    <property type="entry name" value="Cytidine_deaminase-like"/>
</dbReference>
<dbReference type="RefSeq" id="WP_016211456.1">
    <property type="nucleotide sequence ID" value="NZ_CP012413.1"/>
</dbReference>
<dbReference type="SUPFAM" id="SSF53927">
    <property type="entry name" value="Cytidine deaminase-like"/>
    <property type="match status" value="1"/>
</dbReference>
<dbReference type="Pfam" id="PF00383">
    <property type="entry name" value="dCMP_cyt_deam_1"/>
    <property type="match status" value="1"/>
</dbReference>
<dbReference type="GO" id="GO:0047974">
    <property type="term" value="F:guanosine deaminase activity"/>
    <property type="evidence" value="ECO:0007669"/>
    <property type="project" value="TreeGrafter"/>
</dbReference>
<dbReference type="EC" id="3.5.4.3" evidence="1"/>
<dbReference type="GeneID" id="66740837"/>
<dbReference type="Gene3D" id="3.40.140.10">
    <property type="entry name" value="Cytidine Deaminase, domain 2"/>
    <property type="match status" value="1"/>
</dbReference>
<sequence>MCYEEISAPANQWLERANEEALQSVKNGGGPFGAVIVQIDNETDEVIRHWVSHNQVVLNHDPTAHAEVMVIRMAAKELGVVDLGCIYQGQAKLSQPSEQSYCVIYSSAEPCPMCISAIYWAGIKKLMFSATRFDAAKPGVDFSDAVIYEELARPYHQRRYMQIEYARTVNYLDAFDYYKNNTEVRRYGKKPA</sequence>